<dbReference type="SUPFAM" id="SSF54862">
    <property type="entry name" value="4Fe-4S ferredoxins"/>
    <property type="match status" value="1"/>
</dbReference>
<dbReference type="AlphaFoldDB" id="A0AAP2W6F1"/>
<evidence type="ECO:0000313" key="2">
    <source>
        <dbReference type="EMBL" id="MCD1294209.1"/>
    </source>
</evidence>
<dbReference type="InterPro" id="IPR017896">
    <property type="entry name" value="4Fe4S_Fe-S-bd"/>
</dbReference>
<proteinExistence type="predicted"/>
<dbReference type="PROSITE" id="PS51379">
    <property type="entry name" value="4FE4S_FER_2"/>
    <property type="match status" value="2"/>
</dbReference>
<feature type="domain" description="4Fe-4S ferredoxin-type" evidence="1">
    <location>
        <begin position="230"/>
        <end position="259"/>
    </location>
</feature>
<accession>A0AAP2W6F1</accession>
<keyword evidence="3" id="KW-1185">Reference proteome</keyword>
<dbReference type="Gene3D" id="3.30.70.20">
    <property type="match status" value="1"/>
</dbReference>
<feature type="domain" description="4Fe-4S ferredoxin-type" evidence="1">
    <location>
        <begin position="264"/>
        <end position="294"/>
    </location>
</feature>
<comment type="caution">
    <text evidence="2">The sequence shown here is derived from an EMBL/GenBank/DDBJ whole genome shotgun (WGS) entry which is preliminary data.</text>
</comment>
<dbReference type="Pfam" id="PF12838">
    <property type="entry name" value="Fer4_7"/>
    <property type="match status" value="1"/>
</dbReference>
<dbReference type="PANTHER" id="PTHR42827:SF1">
    <property type="entry name" value="IRON-SULFUR CLUSTER-BINDING PROTEIN"/>
    <property type="match status" value="1"/>
</dbReference>
<protein>
    <submittedName>
        <fullName evidence="2">Epoxyqueuosine reductase</fullName>
    </submittedName>
</protein>
<evidence type="ECO:0000313" key="3">
    <source>
        <dbReference type="Proteomes" id="UP001320159"/>
    </source>
</evidence>
<dbReference type="EMBL" id="PGCK01000003">
    <property type="protein sequence ID" value="MCD1294209.1"/>
    <property type="molecule type" value="Genomic_DNA"/>
</dbReference>
<name>A0AAP2W6F1_9EURY</name>
<organism evidence="2 3">
    <name type="scientific">Methanooceanicella nereidis</name>
    <dbReference type="NCBI Taxonomy" id="2052831"/>
    <lineage>
        <taxon>Archaea</taxon>
        <taxon>Methanobacteriati</taxon>
        <taxon>Methanobacteriota</taxon>
        <taxon>Stenosarchaea group</taxon>
        <taxon>Methanomicrobia</taxon>
        <taxon>Methanocellales</taxon>
        <taxon>Methanocellaceae</taxon>
        <taxon>Methanooceanicella</taxon>
    </lineage>
</organism>
<dbReference type="RefSeq" id="WP_230740973.1">
    <property type="nucleotide sequence ID" value="NZ_PGCK01000003.1"/>
</dbReference>
<dbReference type="PANTHER" id="PTHR42827">
    <property type="entry name" value="IRON-SULFUR CLUSTER-BINDING PROTEIN-RELATED"/>
    <property type="match status" value="1"/>
</dbReference>
<reference evidence="2 3" key="1">
    <citation type="submission" date="2017-11" db="EMBL/GenBank/DDBJ databases">
        <title>Isolation and Characterization of Family Methanocellaceae Species from Potential Methane Hydrate Area Offshore Southwestern Taiwan.</title>
        <authorList>
            <person name="Zhang W.-L."/>
            <person name="Chen W.-C."/>
            <person name="Lai M.-C."/>
            <person name="Chen S.-C."/>
        </authorList>
    </citation>
    <scope>NUCLEOTIDE SEQUENCE [LARGE SCALE GENOMIC DNA]</scope>
    <source>
        <strain evidence="2 3">CWC-04</strain>
    </source>
</reference>
<evidence type="ECO:0000259" key="1">
    <source>
        <dbReference type="PROSITE" id="PS51379"/>
    </source>
</evidence>
<dbReference type="Proteomes" id="UP001320159">
    <property type="component" value="Unassembled WGS sequence"/>
</dbReference>
<sequence length="314" mass="34567">MGIIEGAKSRYVAYRLNRIKNMELSLNKGKGRIPAAATSPDRLLPNRLEITLKTLPKQLSIAKGMELASLSIHKNPDTPKEEADESFLSGFEEYAHMLGIAKIGYTEVPPEYIFKDRSIAYTHAIVLIYEMDKRAIDSAPGPETQAMGITTYDELGQKTNELTDYLRKNGFAAEAGHPAGGPVMHPRLAHKAGLGHHGRNGLLITPEFGPRQRISAIFTSIKNLPVTDNDMHSWVPGFCASCGNCIRVCAGNALYCSPVTHADGRLTFMDSVKCTGCTLCMKECSFNKGKYEGIKKAYMKKAERKIAPTIMSQR</sequence>
<gene>
    <name evidence="2" type="ORF">CUJ83_04265</name>
</gene>